<evidence type="ECO:0000313" key="2">
    <source>
        <dbReference type="Proteomes" id="UP000603463"/>
    </source>
</evidence>
<comment type="caution">
    <text evidence="1">The sequence shown here is derived from an EMBL/GenBank/DDBJ whole genome shotgun (WGS) entry which is preliminary data.</text>
</comment>
<evidence type="ECO:0000313" key="1">
    <source>
        <dbReference type="EMBL" id="NKT77289.1"/>
    </source>
</evidence>
<accession>A0A9Q4ZIK5</accession>
<proteinExistence type="predicted"/>
<name>A0A9Q4ZIK5_RHOHA</name>
<gene>
    <name evidence="1" type="ORF">GS882_03550</name>
</gene>
<dbReference type="EMBL" id="WVBC01000002">
    <property type="protein sequence ID" value="NKT77289.1"/>
    <property type="molecule type" value="Genomic_DNA"/>
</dbReference>
<dbReference type="AlphaFoldDB" id="A0A9Q4ZIK5"/>
<organism evidence="1 2">
    <name type="scientific">Rhodococcus hoagii</name>
    <name type="common">Corynebacterium equii</name>
    <dbReference type="NCBI Taxonomy" id="43767"/>
    <lineage>
        <taxon>Bacteria</taxon>
        <taxon>Bacillati</taxon>
        <taxon>Actinomycetota</taxon>
        <taxon>Actinomycetes</taxon>
        <taxon>Mycobacteriales</taxon>
        <taxon>Nocardiaceae</taxon>
        <taxon>Prescottella</taxon>
    </lineage>
</organism>
<reference evidence="1" key="1">
    <citation type="journal article" date="2020" name="Environ. Microbiol.">
        <title>The novel and transferable erm(51) gene confers Macrolides, Lincosamides, and Streptogramins B (MLSB) resistance to clonal Rhodococcus equi in the environment.</title>
        <authorList>
            <person name="Huber L."/>
            <person name="Giguere S."/>
            <person name="Slovis N.M."/>
            <person name="Alvarez-Narvaez S."/>
            <person name="Hart K.A."/>
            <person name="Greiter M."/>
            <person name="Morris E.R.A."/>
            <person name="Cohen N.D."/>
        </authorList>
    </citation>
    <scope>NUCLEOTIDE SEQUENCE</scope>
    <source>
        <strain evidence="1">Lh_116_1</strain>
    </source>
</reference>
<sequence>MSDDRGKVEFAIGFDDNWGLDIVAQGDEILPLLEKAPMHQGAHLYARVTRTSTENLIGGRVVVTTETHDWVKCKLGFNKGDTI</sequence>
<protein>
    <submittedName>
        <fullName evidence="1">Uncharacterized protein</fullName>
    </submittedName>
</protein>
<dbReference type="Proteomes" id="UP000603463">
    <property type="component" value="Unassembled WGS sequence"/>
</dbReference>